<feature type="transmembrane region" description="Helical" evidence="1">
    <location>
        <begin position="90"/>
        <end position="107"/>
    </location>
</feature>
<keyword evidence="1" id="KW-0812">Transmembrane</keyword>
<dbReference type="Pfam" id="PF00990">
    <property type="entry name" value="GGDEF"/>
    <property type="match status" value="1"/>
</dbReference>
<dbReference type="Proteomes" id="UP001319883">
    <property type="component" value="Unassembled WGS sequence"/>
</dbReference>
<keyword evidence="1" id="KW-1133">Transmembrane helix</keyword>
<feature type="domain" description="GGDEF" evidence="2">
    <location>
        <begin position="175"/>
        <end position="271"/>
    </location>
</feature>
<protein>
    <submittedName>
        <fullName evidence="3">Diguanylate cyclase</fullName>
        <ecNumber evidence="3">2.7.7.65</ecNumber>
    </submittedName>
</protein>
<comment type="caution">
    <text evidence="3">The sequence shown here is derived from an EMBL/GenBank/DDBJ whole genome shotgun (WGS) entry which is preliminary data.</text>
</comment>
<evidence type="ECO:0000259" key="2">
    <source>
        <dbReference type="Pfam" id="PF00990"/>
    </source>
</evidence>
<feature type="transmembrane region" description="Helical" evidence="1">
    <location>
        <begin position="39"/>
        <end position="59"/>
    </location>
</feature>
<proteinExistence type="predicted"/>
<name>A0ABS7X373_9GAMM</name>
<organism evidence="3 4">
    <name type="scientific">Modicisalibacter tunisiensis</name>
    <dbReference type="NCBI Taxonomy" id="390637"/>
    <lineage>
        <taxon>Bacteria</taxon>
        <taxon>Pseudomonadati</taxon>
        <taxon>Pseudomonadota</taxon>
        <taxon>Gammaproteobacteria</taxon>
        <taxon>Oceanospirillales</taxon>
        <taxon>Halomonadaceae</taxon>
        <taxon>Modicisalibacter</taxon>
    </lineage>
</organism>
<dbReference type="EC" id="2.7.7.65" evidence="3"/>
<dbReference type="Gene3D" id="3.30.70.270">
    <property type="match status" value="1"/>
</dbReference>
<feature type="transmembrane region" description="Helical" evidence="1">
    <location>
        <begin position="66"/>
        <end position="84"/>
    </location>
</feature>
<dbReference type="InterPro" id="IPR029787">
    <property type="entry name" value="Nucleotide_cyclase"/>
</dbReference>
<evidence type="ECO:0000313" key="4">
    <source>
        <dbReference type="Proteomes" id="UP001319883"/>
    </source>
</evidence>
<evidence type="ECO:0000256" key="1">
    <source>
        <dbReference type="SAM" id="Phobius"/>
    </source>
</evidence>
<feature type="transmembrane region" description="Helical" evidence="1">
    <location>
        <begin position="12"/>
        <end position="33"/>
    </location>
</feature>
<keyword evidence="4" id="KW-1185">Reference proteome</keyword>
<keyword evidence="3" id="KW-0808">Transferase</keyword>
<dbReference type="InterPro" id="IPR000160">
    <property type="entry name" value="GGDEF_dom"/>
</dbReference>
<dbReference type="EMBL" id="JAGXFD010000001">
    <property type="protein sequence ID" value="MBZ9568898.1"/>
    <property type="molecule type" value="Genomic_DNA"/>
</dbReference>
<reference evidence="3 4" key="1">
    <citation type="submission" date="2021-05" db="EMBL/GenBank/DDBJ databases">
        <title>Petroleum and Energy Research Collection (APPE): ex situ preservation of microbial diversity associated with the oil industry and exploitation of its biotechnological potential.</title>
        <authorList>
            <person name="Paixao C.T.M."/>
            <person name="Gomes M.B."/>
            <person name="Oliveira V.M."/>
        </authorList>
    </citation>
    <scope>NUCLEOTIDE SEQUENCE [LARGE SCALE GENOMIC DNA]</scope>
    <source>
        <strain evidence="3 4">LIT2</strain>
    </source>
</reference>
<keyword evidence="1" id="KW-0472">Membrane</keyword>
<dbReference type="SUPFAM" id="SSF55073">
    <property type="entry name" value="Nucleotide cyclase"/>
    <property type="match status" value="1"/>
</dbReference>
<dbReference type="InterPro" id="IPR043128">
    <property type="entry name" value="Rev_trsase/Diguanyl_cyclase"/>
</dbReference>
<evidence type="ECO:0000313" key="3">
    <source>
        <dbReference type="EMBL" id="MBZ9568898.1"/>
    </source>
</evidence>
<gene>
    <name evidence="3" type="ORF">KGQ91_14590</name>
</gene>
<dbReference type="GO" id="GO:0052621">
    <property type="term" value="F:diguanylate cyclase activity"/>
    <property type="evidence" value="ECO:0007669"/>
    <property type="project" value="UniProtKB-EC"/>
</dbReference>
<keyword evidence="3" id="KW-0548">Nucleotidyltransferase</keyword>
<sequence>MRDFSQRDYDRLFLVVYIGGMLLIASHALWHYLMGHYEAILLPALLTLLLAGALFVRLANPGLHRMATYAVLISGYLLTAADLAAHDTQAWLWLGVPPTLTFLLLPLAPATLLNLSLTPVWLLLAVPIPMLWQAGLAYLTLIGLLSLPARLALQRRFPRRDSEQPDAQCDALSHHALALRLTAEVERGRALKRPLAVLVIHLPQLEMAEEQFGSHLLQALLTRACATIQANCRQHDLLGRERDSLFWLLLPDTGEAGALIVRERLLQALNRDVFAETGAIQARIRSEHLLPGDTLERFEQRLAAAGLKLLEPSP</sequence>
<dbReference type="RefSeq" id="WP_163649094.1">
    <property type="nucleotide sequence ID" value="NZ_JAGXFD010000001.1"/>
</dbReference>
<accession>A0ABS7X373</accession>